<dbReference type="KEGG" id="spoa:EQM13_12175"/>
<dbReference type="EMBL" id="CP035282">
    <property type="protein sequence ID" value="QAT62288.1"/>
    <property type="molecule type" value="Genomic_DNA"/>
</dbReference>
<dbReference type="OrthoDB" id="1727081at2"/>
<protein>
    <submittedName>
        <fullName evidence="1">Uncharacterized protein</fullName>
    </submittedName>
</protein>
<evidence type="ECO:0000313" key="2">
    <source>
        <dbReference type="Proteomes" id="UP000287969"/>
    </source>
</evidence>
<reference evidence="2" key="1">
    <citation type="submission" date="2019-01" db="EMBL/GenBank/DDBJ databases">
        <title>Draft genomes of a novel of Sporanaerobacter strains.</title>
        <authorList>
            <person name="Ma S."/>
        </authorList>
    </citation>
    <scope>NUCLEOTIDE SEQUENCE [LARGE SCALE GENOMIC DNA]</scope>
    <source>
        <strain evidence="2">NJN-17</strain>
    </source>
</reference>
<dbReference type="Proteomes" id="UP000287969">
    <property type="component" value="Chromosome"/>
</dbReference>
<proteinExistence type="predicted"/>
<accession>A0A410QEN2</accession>
<sequence>MEIKDIKKSFLEINNAQKNNFGLVALYDFLENFLVLSDSVEQENDLEGIKNNNGKEGEDIVSLYNEIKNIGLNIEEQLKSSESKLELVKNQRKEICEILNSLSAYDIEIDYIFENINYYIEKRYIKDKFSSEDTRPENSYTFFKNIYYYLNDNIKDQEQLNDLIFNIVKILPFRITKYKFSDIIGDSLKEEIKGFPKKAAEFYIEKYKIIFNGTMERSYGVKFDNYFRRIEEFKVKNYEQCSNDELKKSFEDLTVIKNSITDLIHFVGILGILINKLIVIFSTKDLIKNNIDEKILSEWALYWNNNQNNKEHLITLLKEKSKDVYDNIKERAKNLEKLDEDHIFREKADEELNRDLIIIEEIIYYLNDMKLDSLGFLPHNQRDPMTLDDSEQITENFIQYIFRNLPSNNVQRKIRMRNLMAEIPYVFNNIDDLMSYINIALDSSVTSYEEAKYYQNILYAMVQDSIEKDK</sequence>
<name>A0A410QEN2_9FIRM</name>
<dbReference type="AlphaFoldDB" id="A0A410QEN2"/>
<organism evidence="1 2">
    <name type="scientific">Acidilutibacter cellobiosedens</name>
    <dbReference type="NCBI Taxonomy" id="2507161"/>
    <lineage>
        <taxon>Bacteria</taxon>
        <taxon>Bacillati</taxon>
        <taxon>Bacillota</taxon>
        <taxon>Tissierellia</taxon>
        <taxon>Tissierellales</taxon>
        <taxon>Acidilutibacteraceae</taxon>
        <taxon>Acidilutibacter</taxon>
    </lineage>
</organism>
<gene>
    <name evidence="1" type="ORF">EQM13_12175</name>
</gene>
<dbReference type="RefSeq" id="WP_128752828.1">
    <property type="nucleotide sequence ID" value="NZ_CP035282.1"/>
</dbReference>
<evidence type="ECO:0000313" key="1">
    <source>
        <dbReference type="EMBL" id="QAT62288.1"/>
    </source>
</evidence>
<keyword evidence="2" id="KW-1185">Reference proteome</keyword>